<sequence>MFDKLFKKRFCLLCTS</sequence>
<reference evidence="1" key="1">
    <citation type="submission" date="2014-11" db="EMBL/GenBank/DDBJ databases">
        <authorList>
            <person name="Amaro Gonzalez C."/>
        </authorList>
    </citation>
    <scope>NUCLEOTIDE SEQUENCE</scope>
</reference>
<protein>
    <submittedName>
        <fullName evidence="1">Uncharacterized protein</fullName>
    </submittedName>
</protein>
<name>A0A0E9US45_ANGAN</name>
<evidence type="ECO:0000313" key="1">
    <source>
        <dbReference type="EMBL" id="JAH68699.1"/>
    </source>
</evidence>
<reference evidence="1" key="2">
    <citation type="journal article" date="2015" name="Fish Shellfish Immunol.">
        <title>Early steps in the European eel (Anguilla anguilla)-Vibrio vulnificus interaction in the gills: Role of the RtxA13 toxin.</title>
        <authorList>
            <person name="Callol A."/>
            <person name="Pajuelo D."/>
            <person name="Ebbesson L."/>
            <person name="Teles M."/>
            <person name="MacKenzie S."/>
            <person name="Amaro C."/>
        </authorList>
    </citation>
    <scope>NUCLEOTIDE SEQUENCE</scope>
</reference>
<organism evidence="1">
    <name type="scientific">Anguilla anguilla</name>
    <name type="common">European freshwater eel</name>
    <name type="synonym">Muraena anguilla</name>
    <dbReference type="NCBI Taxonomy" id="7936"/>
    <lineage>
        <taxon>Eukaryota</taxon>
        <taxon>Metazoa</taxon>
        <taxon>Chordata</taxon>
        <taxon>Craniata</taxon>
        <taxon>Vertebrata</taxon>
        <taxon>Euteleostomi</taxon>
        <taxon>Actinopterygii</taxon>
        <taxon>Neopterygii</taxon>
        <taxon>Teleostei</taxon>
        <taxon>Anguilliformes</taxon>
        <taxon>Anguillidae</taxon>
        <taxon>Anguilla</taxon>
    </lineage>
</organism>
<dbReference type="AlphaFoldDB" id="A0A0E9US45"/>
<accession>A0A0E9US45</accession>
<dbReference type="EMBL" id="GBXM01039878">
    <property type="protein sequence ID" value="JAH68699.1"/>
    <property type="molecule type" value="Transcribed_RNA"/>
</dbReference>
<proteinExistence type="predicted"/>